<dbReference type="AlphaFoldDB" id="A0A382UT45"/>
<feature type="non-terminal residue" evidence="1">
    <location>
        <position position="47"/>
    </location>
</feature>
<accession>A0A382UT45</accession>
<reference evidence="1" key="1">
    <citation type="submission" date="2018-05" db="EMBL/GenBank/DDBJ databases">
        <authorList>
            <person name="Lanie J.A."/>
            <person name="Ng W.-L."/>
            <person name="Kazmierczak K.M."/>
            <person name="Andrzejewski T.M."/>
            <person name="Davidsen T.M."/>
            <person name="Wayne K.J."/>
            <person name="Tettelin H."/>
            <person name="Glass J.I."/>
            <person name="Rusch D."/>
            <person name="Podicherti R."/>
            <person name="Tsui H.-C.T."/>
            <person name="Winkler M.E."/>
        </authorList>
    </citation>
    <scope>NUCLEOTIDE SEQUENCE</scope>
</reference>
<organism evidence="1">
    <name type="scientific">marine metagenome</name>
    <dbReference type="NCBI Taxonomy" id="408172"/>
    <lineage>
        <taxon>unclassified sequences</taxon>
        <taxon>metagenomes</taxon>
        <taxon>ecological metagenomes</taxon>
    </lineage>
</organism>
<dbReference type="SUPFAM" id="SSF52283">
    <property type="entry name" value="Formate/glycerate dehydrogenase catalytic domain-like"/>
    <property type="match status" value="1"/>
</dbReference>
<gene>
    <name evidence="1" type="ORF">METZ01_LOCUS390283</name>
</gene>
<name>A0A382UT45_9ZZZZ</name>
<proteinExistence type="predicted"/>
<dbReference type="Gene3D" id="3.40.50.720">
    <property type="entry name" value="NAD(P)-binding Rossmann-like Domain"/>
    <property type="match status" value="1"/>
</dbReference>
<sequence length="47" mass="5281">MKILCVLYDDPKNGMPKNYPLSELPELKKYPDGMTLPTPKAIDFTPG</sequence>
<evidence type="ECO:0000313" key="1">
    <source>
        <dbReference type="EMBL" id="SVD37429.1"/>
    </source>
</evidence>
<protein>
    <submittedName>
        <fullName evidence="1">Uncharacterized protein</fullName>
    </submittedName>
</protein>
<dbReference type="EMBL" id="UINC01146601">
    <property type="protein sequence ID" value="SVD37429.1"/>
    <property type="molecule type" value="Genomic_DNA"/>
</dbReference>